<keyword evidence="2" id="KW-1133">Transmembrane helix</keyword>
<reference evidence="3 4" key="1">
    <citation type="submission" date="2019-02" db="EMBL/GenBank/DDBJ databases">
        <title>Deep-cultivation of Planctomycetes and their phenomic and genomic characterization uncovers novel biology.</title>
        <authorList>
            <person name="Wiegand S."/>
            <person name="Jogler M."/>
            <person name="Boedeker C."/>
            <person name="Pinto D."/>
            <person name="Vollmers J."/>
            <person name="Rivas-Marin E."/>
            <person name="Kohn T."/>
            <person name="Peeters S.H."/>
            <person name="Heuer A."/>
            <person name="Rast P."/>
            <person name="Oberbeckmann S."/>
            <person name="Bunk B."/>
            <person name="Jeske O."/>
            <person name="Meyerdierks A."/>
            <person name="Storesund J.E."/>
            <person name="Kallscheuer N."/>
            <person name="Luecker S."/>
            <person name="Lage O.M."/>
            <person name="Pohl T."/>
            <person name="Merkel B.J."/>
            <person name="Hornburger P."/>
            <person name="Mueller R.-W."/>
            <person name="Bruemmer F."/>
            <person name="Labrenz M."/>
            <person name="Spormann A.M."/>
            <person name="Op den Camp H."/>
            <person name="Overmann J."/>
            <person name="Amann R."/>
            <person name="Jetten M.S.M."/>
            <person name="Mascher T."/>
            <person name="Medema M.H."/>
            <person name="Devos D.P."/>
            <person name="Kaster A.-K."/>
            <person name="Ovreas L."/>
            <person name="Rohde M."/>
            <person name="Galperin M.Y."/>
            <person name="Jogler C."/>
        </authorList>
    </citation>
    <scope>NUCLEOTIDE SEQUENCE [LARGE SCALE GENOMIC DNA]</scope>
    <source>
        <strain evidence="3 4">EC9</strain>
    </source>
</reference>
<organism evidence="3 4">
    <name type="scientific">Rosistilla ulvae</name>
    <dbReference type="NCBI Taxonomy" id="1930277"/>
    <lineage>
        <taxon>Bacteria</taxon>
        <taxon>Pseudomonadati</taxon>
        <taxon>Planctomycetota</taxon>
        <taxon>Planctomycetia</taxon>
        <taxon>Pirellulales</taxon>
        <taxon>Pirellulaceae</taxon>
        <taxon>Rosistilla</taxon>
    </lineage>
</organism>
<feature type="transmembrane region" description="Helical" evidence="2">
    <location>
        <begin position="205"/>
        <end position="221"/>
    </location>
</feature>
<keyword evidence="2" id="KW-0472">Membrane</keyword>
<dbReference type="RefSeq" id="WP_145343301.1">
    <property type="nucleotide sequence ID" value="NZ_CP036261.1"/>
</dbReference>
<protein>
    <submittedName>
        <fullName evidence="3">Uncharacterized protein</fullName>
    </submittedName>
</protein>
<evidence type="ECO:0000313" key="3">
    <source>
        <dbReference type="EMBL" id="QDS87129.1"/>
    </source>
</evidence>
<feature type="transmembrane region" description="Helical" evidence="2">
    <location>
        <begin position="296"/>
        <end position="321"/>
    </location>
</feature>
<feature type="transmembrane region" description="Helical" evidence="2">
    <location>
        <begin position="263"/>
        <end position="284"/>
    </location>
</feature>
<dbReference type="KEGG" id="ruv:EC9_13050"/>
<feature type="region of interest" description="Disordered" evidence="1">
    <location>
        <begin position="70"/>
        <end position="94"/>
    </location>
</feature>
<feature type="transmembrane region" description="Helical" evidence="2">
    <location>
        <begin position="175"/>
        <end position="193"/>
    </location>
</feature>
<evidence type="ECO:0000256" key="1">
    <source>
        <dbReference type="SAM" id="MobiDB-lite"/>
    </source>
</evidence>
<dbReference type="EMBL" id="CP036261">
    <property type="protein sequence ID" value="QDS87129.1"/>
    <property type="molecule type" value="Genomic_DNA"/>
</dbReference>
<keyword evidence="2" id="KW-0812">Transmembrane</keyword>
<dbReference type="Proteomes" id="UP000319557">
    <property type="component" value="Chromosome"/>
</dbReference>
<dbReference type="AlphaFoldDB" id="A0A517LWZ3"/>
<evidence type="ECO:0000313" key="4">
    <source>
        <dbReference type="Proteomes" id="UP000319557"/>
    </source>
</evidence>
<evidence type="ECO:0000256" key="2">
    <source>
        <dbReference type="SAM" id="Phobius"/>
    </source>
</evidence>
<sequence length="459" mass="50663">MRNTVQRRRQPRANRPLPWWRVGPCLLAIAALAWLPSFGTPISTATPAGQSPPIEATLVAHWQQPAAPPISLPEIDPSDLEGDGSGDGTPLSAAGIEKNLKGSMTKEQLSAADLAAANQMVEQLTPVDWLGPLAPVALSPFFGITCLSGLALWSPEWMPGNGLLDAATPLKNPNLFWAFAALTIITSLPRLSKVSKPIAVAVDKVEAYAGIITLIAIRYIASPNEVLDESPEIVEAGIVSGTVGALLYVAMVINVLVINSVKFFFEFLIWLTPIPFLDACFEFANKTMCAGLMALYALSPTLATLLNLAVFVVCLLVLRWINRRVHFYRHMVFDSLWPMFQKTYGRPSRAELVVFPKTDWNGFQDKACITLCRHDRGWTMRQRRWFRTPLTSDLPADAKLKITRGWLTNTLEIRATEPVVMIFSRRYHGDLHTVAELIGAEVEVVEETPQPKPAKTEFA</sequence>
<proteinExistence type="predicted"/>
<accession>A0A517LWZ3</accession>
<name>A0A517LWZ3_9BACT</name>
<dbReference type="OrthoDB" id="292498at2"/>
<feature type="transmembrane region" description="Helical" evidence="2">
    <location>
        <begin position="233"/>
        <end position="256"/>
    </location>
</feature>
<keyword evidence="4" id="KW-1185">Reference proteome</keyword>
<gene>
    <name evidence="3" type="ORF">EC9_13050</name>
</gene>